<comment type="caution">
    <text evidence="1">The sequence shown here is derived from an EMBL/GenBank/DDBJ whole genome shotgun (WGS) entry which is preliminary data.</text>
</comment>
<evidence type="ECO:0000313" key="2">
    <source>
        <dbReference type="Proteomes" id="UP001221142"/>
    </source>
</evidence>
<protein>
    <submittedName>
        <fullName evidence="1">Uncharacterized protein</fullName>
    </submittedName>
</protein>
<dbReference type="AlphaFoldDB" id="A0AAD7FCI7"/>
<reference evidence="1" key="1">
    <citation type="submission" date="2023-03" db="EMBL/GenBank/DDBJ databases">
        <title>Massive genome expansion in bonnet fungi (Mycena s.s.) driven by repeated elements and novel gene families across ecological guilds.</title>
        <authorList>
            <consortium name="Lawrence Berkeley National Laboratory"/>
            <person name="Harder C.B."/>
            <person name="Miyauchi S."/>
            <person name="Viragh M."/>
            <person name="Kuo A."/>
            <person name="Thoen E."/>
            <person name="Andreopoulos B."/>
            <person name="Lu D."/>
            <person name="Skrede I."/>
            <person name="Drula E."/>
            <person name="Henrissat B."/>
            <person name="Morin E."/>
            <person name="Kohler A."/>
            <person name="Barry K."/>
            <person name="LaButti K."/>
            <person name="Morin E."/>
            <person name="Salamov A."/>
            <person name="Lipzen A."/>
            <person name="Mereny Z."/>
            <person name="Hegedus B."/>
            <person name="Baldrian P."/>
            <person name="Stursova M."/>
            <person name="Weitz H."/>
            <person name="Taylor A."/>
            <person name="Grigoriev I.V."/>
            <person name="Nagy L.G."/>
            <person name="Martin F."/>
            <person name="Kauserud H."/>
        </authorList>
    </citation>
    <scope>NUCLEOTIDE SEQUENCE</scope>
    <source>
        <strain evidence="1">9284</strain>
    </source>
</reference>
<keyword evidence="2" id="KW-1185">Reference proteome</keyword>
<dbReference type="Proteomes" id="UP001221142">
    <property type="component" value="Unassembled WGS sequence"/>
</dbReference>
<gene>
    <name evidence="1" type="ORF">FB45DRAFT_1065550</name>
</gene>
<dbReference type="EMBL" id="JARKIF010000031">
    <property type="protein sequence ID" value="KAJ7612192.1"/>
    <property type="molecule type" value="Genomic_DNA"/>
</dbReference>
<accession>A0AAD7FCI7</accession>
<name>A0AAD7FCI7_9AGAR</name>
<evidence type="ECO:0000313" key="1">
    <source>
        <dbReference type="EMBL" id="KAJ7612192.1"/>
    </source>
</evidence>
<organism evidence="1 2">
    <name type="scientific">Roridomyces roridus</name>
    <dbReference type="NCBI Taxonomy" id="1738132"/>
    <lineage>
        <taxon>Eukaryota</taxon>
        <taxon>Fungi</taxon>
        <taxon>Dikarya</taxon>
        <taxon>Basidiomycota</taxon>
        <taxon>Agaricomycotina</taxon>
        <taxon>Agaricomycetes</taxon>
        <taxon>Agaricomycetidae</taxon>
        <taxon>Agaricales</taxon>
        <taxon>Marasmiineae</taxon>
        <taxon>Mycenaceae</taxon>
        <taxon>Roridomyces</taxon>
    </lineage>
</organism>
<sequence>MSITKWLPNELLVEMIQNTPRADQAALCRVSKLFHALTLPVLNGTVVLDDRRYRTHTFSDAFLSSNTPRADQAALCRVSKLLHALTLPVLNGTVVLDDRRYRTHTFSDAFLSSVIDDPGRASFTRSLTLIFRSASYDSTCDLLFQTLESLKALRHLSLKIMNPSEIFLSHLPHLTFPQLSTCHIEISDHKIRVPSVAQFLSRHPTITQLRLWPIQESTHPVSPSEWAASMLPNLQNYQGTSALLPAFSTRNLRSIVAWADPPDHAVVRLLANPELPFAISITTDISADQQDQMQMNLRSLSEHMPFITQLQIQLWDHGVRMNATALHVISRCSLA</sequence>
<proteinExistence type="predicted"/>